<feature type="region of interest" description="Disordered" evidence="1">
    <location>
        <begin position="1"/>
        <end position="22"/>
    </location>
</feature>
<name>A0A086KE34_TOXGO</name>
<comment type="caution">
    <text evidence="2">The sequence shown here is derived from an EMBL/GenBank/DDBJ whole genome shotgun (WGS) entry which is preliminary data.</text>
</comment>
<evidence type="ECO:0000313" key="2">
    <source>
        <dbReference type="EMBL" id="KFG42652.1"/>
    </source>
</evidence>
<sequence>TRNCRKRKQQKRKVPPLQSSLPSTVLNLPSDLSVQALEFQALLLRQQITPP</sequence>
<protein>
    <submittedName>
        <fullName evidence="2">Uncharacterized protein</fullName>
    </submittedName>
</protein>
<dbReference type="Proteomes" id="UP000028837">
    <property type="component" value="Unassembled WGS sequence"/>
</dbReference>
<feature type="non-terminal residue" evidence="2">
    <location>
        <position position="51"/>
    </location>
</feature>
<dbReference type="EMBL" id="AHZU02000577">
    <property type="protein sequence ID" value="KFG42652.1"/>
    <property type="molecule type" value="Genomic_DNA"/>
</dbReference>
<dbReference type="VEuPathDB" id="ToxoDB:TGDOM2_289270"/>
<organism evidence="2 3">
    <name type="scientific">Toxoplasma gondii GAB2-2007-GAL-DOM2</name>
    <dbReference type="NCBI Taxonomy" id="1130820"/>
    <lineage>
        <taxon>Eukaryota</taxon>
        <taxon>Sar</taxon>
        <taxon>Alveolata</taxon>
        <taxon>Apicomplexa</taxon>
        <taxon>Conoidasida</taxon>
        <taxon>Coccidia</taxon>
        <taxon>Eucoccidiorida</taxon>
        <taxon>Eimeriorina</taxon>
        <taxon>Sarcocystidae</taxon>
        <taxon>Toxoplasma</taxon>
    </lineage>
</organism>
<feature type="non-terminal residue" evidence="2">
    <location>
        <position position="1"/>
    </location>
</feature>
<gene>
    <name evidence="2" type="ORF">TGDOM2_289270</name>
</gene>
<accession>A0A086KE34</accession>
<proteinExistence type="predicted"/>
<evidence type="ECO:0000256" key="1">
    <source>
        <dbReference type="SAM" id="MobiDB-lite"/>
    </source>
</evidence>
<feature type="compositionally biased region" description="Basic residues" evidence="1">
    <location>
        <begin position="1"/>
        <end position="14"/>
    </location>
</feature>
<reference evidence="2 3" key="1">
    <citation type="submission" date="2014-02" db="EMBL/GenBank/DDBJ databases">
        <authorList>
            <person name="Sibley D."/>
            <person name="Venepally P."/>
            <person name="Karamycheva S."/>
            <person name="Hadjithomas M."/>
            <person name="Khan A."/>
            <person name="Brunk B."/>
            <person name="Roos D."/>
            <person name="Caler E."/>
            <person name="Lorenzi H."/>
        </authorList>
    </citation>
    <scope>NUCLEOTIDE SEQUENCE [LARGE SCALE GENOMIC DNA]</scope>
    <source>
        <strain evidence="2 3">GAB2-2007-GAL-DOM2</strain>
    </source>
</reference>
<dbReference type="AlphaFoldDB" id="A0A086KE34"/>
<evidence type="ECO:0000313" key="3">
    <source>
        <dbReference type="Proteomes" id="UP000028837"/>
    </source>
</evidence>